<keyword evidence="2" id="KW-1185">Reference proteome</keyword>
<organism evidence="1 2">
    <name type="scientific">Camellia sinensis</name>
    <name type="common">Tea plant</name>
    <name type="synonym">Thea sinensis</name>
    <dbReference type="NCBI Taxonomy" id="4442"/>
    <lineage>
        <taxon>Eukaryota</taxon>
        <taxon>Viridiplantae</taxon>
        <taxon>Streptophyta</taxon>
        <taxon>Embryophyta</taxon>
        <taxon>Tracheophyta</taxon>
        <taxon>Spermatophyta</taxon>
        <taxon>Magnoliopsida</taxon>
        <taxon>eudicotyledons</taxon>
        <taxon>Gunneridae</taxon>
        <taxon>Pentapetalae</taxon>
        <taxon>asterids</taxon>
        <taxon>Ericales</taxon>
        <taxon>Theaceae</taxon>
        <taxon>Camellia</taxon>
    </lineage>
</organism>
<dbReference type="Proteomes" id="UP000593564">
    <property type="component" value="Unassembled WGS sequence"/>
</dbReference>
<protein>
    <submittedName>
        <fullName evidence="1">Uncharacterized protein</fullName>
    </submittedName>
</protein>
<evidence type="ECO:0000313" key="2">
    <source>
        <dbReference type="Proteomes" id="UP000593564"/>
    </source>
</evidence>
<gene>
    <name evidence="1" type="ORF">HYC85_013326</name>
</gene>
<sequence length="102" mass="11692">MYIKIRYNDSDKWVSISYSDDEDYMVKLVGEEGGCPSNPICGFVFFFFFFFWKYISELVVTSTDEEAKQASDHLGWGTSCFLLVGDTAYNGNQLESVFSWGN</sequence>
<evidence type="ECO:0000313" key="1">
    <source>
        <dbReference type="EMBL" id="KAF5947369.1"/>
    </source>
</evidence>
<proteinExistence type="predicted"/>
<accession>A0A7J7H333</accession>
<dbReference type="AlphaFoldDB" id="A0A7J7H333"/>
<comment type="caution">
    <text evidence="1">The sequence shown here is derived from an EMBL/GenBank/DDBJ whole genome shotgun (WGS) entry which is preliminary data.</text>
</comment>
<reference evidence="2" key="1">
    <citation type="journal article" date="2020" name="Nat. Commun.">
        <title>Genome assembly of wild tea tree DASZ reveals pedigree and selection history of tea varieties.</title>
        <authorList>
            <person name="Zhang W."/>
            <person name="Zhang Y."/>
            <person name="Qiu H."/>
            <person name="Guo Y."/>
            <person name="Wan H."/>
            <person name="Zhang X."/>
            <person name="Scossa F."/>
            <person name="Alseekh S."/>
            <person name="Zhang Q."/>
            <person name="Wang P."/>
            <person name="Xu L."/>
            <person name="Schmidt M.H."/>
            <person name="Jia X."/>
            <person name="Li D."/>
            <person name="Zhu A."/>
            <person name="Guo F."/>
            <person name="Chen W."/>
            <person name="Ni D."/>
            <person name="Usadel B."/>
            <person name="Fernie A.R."/>
            <person name="Wen W."/>
        </authorList>
    </citation>
    <scope>NUCLEOTIDE SEQUENCE [LARGE SCALE GENOMIC DNA]</scope>
    <source>
        <strain evidence="2">cv. G240</strain>
    </source>
</reference>
<dbReference type="EMBL" id="JACBKZ010000006">
    <property type="protein sequence ID" value="KAF5947369.1"/>
    <property type="molecule type" value="Genomic_DNA"/>
</dbReference>
<name>A0A7J7H333_CAMSI</name>
<reference evidence="1 2" key="2">
    <citation type="submission" date="2020-07" db="EMBL/GenBank/DDBJ databases">
        <title>Genome assembly of wild tea tree DASZ reveals pedigree and selection history of tea varieties.</title>
        <authorList>
            <person name="Zhang W."/>
        </authorList>
    </citation>
    <scope>NUCLEOTIDE SEQUENCE [LARGE SCALE GENOMIC DNA]</scope>
    <source>
        <strain evidence="2">cv. G240</strain>
        <tissue evidence="1">Leaf</tissue>
    </source>
</reference>